<evidence type="ECO:0000313" key="2">
    <source>
        <dbReference type="EMBL" id="AIG26622.1"/>
    </source>
</evidence>
<feature type="domain" description="SnoaL-like" evidence="1">
    <location>
        <begin position="14"/>
        <end position="112"/>
    </location>
</feature>
<dbReference type="eggNOG" id="COG4319">
    <property type="taxonomic scope" value="Bacteria"/>
</dbReference>
<dbReference type="Pfam" id="PF13474">
    <property type="entry name" value="SnoaL_3"/>
    <property type="match status" value="1"/>
</dbReference>
<evidence type="ECO:0000259" key="1">
    <source>
        <dbReference type="Pfam" id="PF13474"/>
    </source>
</evidence>
<dbReference type="InterPro" id="IPR037401">
    <property type="entry name" value="SnoaL-like"/>
</dbReference>
<dbReference type="HOGENOM" id="CLU_137417_1_0_9"/>
<gene>
    <name evidence="2" type="ORF">BRLA_c023010</name>
</gene>
<dbReference type="InterPro" id="IPR032710">
    <property type="entry name" value="NTF2-like_dom_sf"/>
</dbReference>
<sequence length="135" mass="15398">MEYELKELIKKCDLAIKQEDFDTLMNYYTDDAILVVKPGMIARGKEEIKKAFIAIAKYFNNSIVPTQGEMIILEAGDTALVLSQTLLDADKEDSEYSIDRRATYVFKKNRQGEWLCAIDNSYGTELINKETLKGL</sequence>
<dbReference type="EMBL" id="CP007806">
    <property type="protein sequence ID" value="AIG26622.1"/>
    <property type="molecule type" value="Genomic_DNA"/>
</dbReference>
<keyword evidence="3" id="KW-1185">Reference proteome</keyword>
<dbReference type="Proteomes" id="UP000005850">
    <property type="component" value="Chromosome"/>
</dbReference>
<dbReference type="RefSeq" id="WP_003337514.1">
    <property type="nucleotide sequence ID" value="NZ_CP007806.1"/>
</dbReference>
<name>A0A075R211_BRELA</name>
<accession>A0A075R211</accession>
<dbReference type="AlphaFoldDB" id="A0A075R211"/>
<dbReference type="SUPFAM" id="SSF54427">
    <property type="entry name" value="NTF2-like"/>
    <property type="match status" value="1"/>
</dbReference>
<evidence type="ECO:0000313" key="3">
    <source>
        <dbReference type="Proteomes" id="UP000005850"/>
    </source>
</evidence>
<proteinExistence type="predicted"/>
<organism evidence="2 3">
    <name type="scientific">Brevibacillus laterosporus LMG 15441</name>
    <dbReference type="NCBI Taxonomy" id="1042163"/>
    <lineage>
        <taxon>Bacteria</taxon>
        <taxon>Bacillati</taxon>
        <taxon>Bacillota</taxon>
        <taxon>Bacilli</taxon>
        <taxon>Bacillales</taxon>
        <taxon>Paenibacillaceae</taxon>
        <taxon>Brevibacillus</taxon>
    </lineage>
</organism>
<dbReference type="Gene3D" id="3.10.450.50">
    <property type="match status" value="1"/>
</dbReference>
<reference evidence="2 3" key="1">
    <citation type="journal article" date="2011" name="J. Bacteriol.">
        <title>Genome sequence of Brevibacillus laterosporus LMG 15441, a pathogen of invertebrates.</title>
        <authorList>
            <person name="Djukic M."/>
            <person name="Poehlein A."/>
            <person name="Thurmer A."/>
            <person name="Daniel R."/>
        </authorList>
    </citation>
    <scope>NUCLEOTIDE SEQUENCE [LARGE SCALE GENOMIC DNA]</scope>
    <source>
        <strain evidence="2 3">LMG 15441</strain>
    </source>
</reference>
<protein>
    <recommendedName>
        <fullName evidence="1">SnoaL-like domain-containing protein</fullName>
    </recommendedName>
</protein>
<dbReference type="KEGG" id="blr:BRLA_c023010"/>